<evidence type="ECO:0008006" key="4">
    <source>
        <dbReference type="Google" id="ProtNLM"/>
    </source>
</evidence>
<evidence type="ECO:0000313" key="3">
    <source>
        <dbReference type="Proteomes" id="UP000814243"/>
    </source>
</evidence>
<evidence type="ECO:0000313" key="2">
    <source>
        <dbReference type="EMBL" id="KAH9631833.1"/>
    </source>
</evidence>
<dbReference type="Proteomes" id="UP000814243">
    <property type="component" value="Unassembled WGS sequence"/>
</dbReference>
<keyword evidence="1" id="KW-0812">Transmembrane</keyword>
<accession>A0A922SC44</accession>
<sequence length="235" mass="26477">MCRTTVEKEQVFLTQSSAGGNNDALIKGIGGYVERLTIVTYIVLAIIGITEMYFGLRLYRNCHRAWIQQEIAMTTMQRIRSSIRGRTEDSVEVYAGMLDAPGNVLLINFVLKSRLSENAKLRISGSYKTIQELIDDLKKYLLPKKSFMAIQTQLQNIQQGSRSVEDYGFEVEKLLTELTITQADGKLDTFSVLKPINENFAINRFSAGLRRSKLSTNLKDAIQAAKDEECTSFQA</sequence>
<keyword evidence="1" id="KW-0472">Membrane</keyword>
<protein>
    <recommendedName>
        <fullName evidence="4">Retrotransposon gag domain-containing protein</fullName>
    </recommendedName>
</protein>
<keyword evidence="1" id="KW-1133">Transmembrane helix</keyword>
<reference evidence="2" key="1">
    <citation type="journal article" date="2021" name="G3 (Bethesda)">
        <title>Genome and transcriptome analysis of the beet armyworm Spodoptera exigua reveals targets for pest control. .</title>
        <authorList>
            <person name="Simon S."/>
            <person name="Breeschoten T."/>
            <person name="Jansen H.J."/>
            <person name="Dirks R.P."/>
            <person name="Schranz M.E."/>
            <person name="Ros V.I.D."/>
        </authorList>
    </citation>
    <scope>NUCLEOTIDE SEQUENCE</scope>
    <source>
        <strain evidence="2">TB_SE_WUR_2020</strain>
    </source>
</reference>
<comment type="caution">
    <text evidence="2">The sequence shown here is derived from an EMBL/GenBank/DDBJ whole genome shotgun (WGS) entry which is preliminary data.</text>
</comment>
<dbReference type="AlphaFoldDB" id="A0A922SC44"/>
<evidence type="ECO:0000256" key="1">
    <source>
        <dbReference type="SAM" id="Phobius"/>
    </source>
</evidence>
<name>A0A922SC44_SPOEX</name>
<gene>
    <name evidence="2" type="ORF">HF086_001171</name>
</gene>
<dbReference type="EMBL" id="JACEFF010000743">
    <property type="protein sequence ID" value="KAH9631833.1"/>
    <property type="molecule type" value="Genomic_DNA"/>
</dbReference>
<organism evidence="2 3">
    <name type="scientific">Spodoptera exigua</name>
    <name type="common">Beet armyworm</name>
    <name type="synonym">Noctua fulgens</name>
    <dbReference type="NCBI Taxonomy" id="7107"/>
    <lineage>
        <taxon>Eukaryota</taxon>
        <taxon>Metazoa</taxon>
        <taxon>Ecdysozoa</taxon>
        <taxon>Arthropoda</taxon>
        <taxon>Hexapoda</taxon>
        <taxon>Insecta</taxon>
        <taxon>Pterygota</taxon>
        <taxon>Neoptera</taxon>
        <taxon>Endopterygota</taxon>
        <taxon>Lepidoptera</taxon>
        <taxon>Glossata</taxon>
        <taxon>Ditrysia</taxon>
        <taxon>Noctuoidea</taxon>
        <taxon>Noctuidae</taxon>
        <taxon>Amphipyrinae</taxon>
        <taxon>Spodoptera</taxon>
    </lineage>
</organism>
<feature type="transmembrane region" description="Helical" evidence="1">
    <location>
        <begin position="38"/>
        <end position="56"/>
    </location>
</feature>
<proteinExistence type="predicted"/>